<feature type="non-terminal residue" evidence="1">
    <location>
        <position position="1"/>
    </location>
</feature>
<accession>A0A8J2J6H3</accession>
<proteinExistence type="predicted"/>
<evidence type="ECO:0000313" key="1">
    <source>
        <dbReference type="EMBL" id="CAG7661242.1"/>
    </source>
</evidence>
<dbReference type="EMBL" id="CAJVCH010007618">
    <property type="protein sequence ID" value="CAG7661242.1"/>
    <property type="molecule type" value="Genomic_DNA"/>
</dbReference>
<protein>
    <submittedName>
        <fullName evidence="1">Uncharacterized protein</fullName>
    </submittedName>
</protein>
<evidence type="ECO:0000313" key="2">
    <source>
        <dbReference type="Proteomes" id="UP000708208"/>
    </source>
</evidence>
<reference evidence="1" key="1">
    <citation type="submission" date="2021-06" db="EMBL/GenBank/DDBJ databases">
        <authorList>
            <person name="Hodson N. C."/>
            <person name="Mongue J. A."/>
            <person name="Jaron S. K."/>
        </authorList>
    </citation>
    <scope>NUCLEOTIDE SEQUENCE</scope>
</reference>
<keyword evidence="2" id="KW-1185">Reference proteome</keyword>
<dbReference type="Proteomes" id="UP000708208">
    <property type="component" value="Unassembled WGS sequence"/>
</dbReference>
<gene>
    <name evidence="1" type="ORF">AFUS01_LOCUS1375</name>
</gene>
<name>A0A8J2J6H3_9HEXA</name>
<comment type="caution">
    <text evidence="1">The sequence shown here is derived from an EMBL/GenBank/DDBJ whole genome shotgun (WGS) entry which is preliminary data.</text>
</comment>
<sequence>WNLKGKVMG</sequence>
<organism evidence="1 2">
    <name type="scientific">Allacma fusca</name>
    <dbReference type="NCBI Taxonomy" id="39272"/>
    <lineage>
        <taxon>Eukaryota</taxon>
        <taxon>Metazoa</taxon>
        <taxon>Ecdysozoa</taxon>
        <taxon>Arthropoda</taxon>
        <taxon>Hexapoda</taxon>
        <taxon>Collembola</taxon>
        <taxon>Symphypleona</taxon>
        <taxon>Sminthuridae</taxon>
        <taxon>Allacma</taxon>
    </lineage>
</organism>